<proteinExistence type="predicted"/>
<comment type="caution">
    <text evidence="3">The sequence shown here is derived from an EMBL/GenBank/DDBJ whole genome shotgun (WGS) entry which is preliminary data.</text>
</comment>
<dbReference type="Proteomes" id="UP000057043">
    <property type="component" value="Unassembled WGS sequence"/>
</dbReference>
<accession>A0A101IFX5</accession>
<reference evidence="3" key="1">
    <citation type="journal article" date="2015" name="MBio">
        <title>Genome-resolved metagenomic analysis reveals roles for candidate phyla and other microbial community members in biogeochemical transformations in oil reservoirs.</title>
        <authorList>
            <person name="Hu P."/>
            <person name="Tom L."/>
            <person name="Singh A."/>
            <person name="Thomas B.C."/>
            <person name="Baker B.J."/>
            <person name="Piceno Y.M."/>
            <person name="Andersen G.L."/>
            <person name="Banfield J.F."/>
        </authorList>
    </citation>
    <scope>NUCLEOTIDE SEQUENCE [LARGE SCALE GENOMIC DNA]</scope>
    <source>
        <strain evidence="3">56_747</strain>
    </source>
</reference>
<evidence type="ECO:0000313" key="2">
    <source>
        <dbReference type="EMBL" id="KUK43524.1"/>
    </source>
</evidence>
<keyword evidence="1" id="KW-0812">Transmembrane</keyword>
<protein>
    <submittedName>
        <fullName evidence="3">Uncharacterized protein</fullName>
    </submittedName>
</protein>
<evidence type="ECO:0000313" key="4">
    <source>
        <dbReference type="Proteomes" id="UP000053961"/>
    </source>
</evidence>
<keyword evidence="1" id="KW-0472">Membrane</keyword>
<dbReference type="EMBL" id="LGFT01000066">
    <property type="protein sequence ID" value="KUK43524.1"/>
    <property type="molecule type" value="Genomic_DNA"/>
</dbReference>
<sequence>MSTEVATENSEPKEEYASFVGRIFLFIPLSLTGIALLSRVAAILGSANITSVEICSVILAPAILPVNAFLGFTFFICPFLGRGKYYW</sequence>
<feature type="transmembrane region" description="Helical" evidence="1">
    <location>
        <begin position="23"/>
        <end position="45"/>
    </location>
</feature>
<gene>
    <name evidence="2" type="ORF">XD72_2086</name>
    <name evidence="3" type="ORF">XE07_2157</name>
</gene>
<evidence type="ECO:0000313" key="3">
    <source>
        <dbReference type="EMBL" id="KUK94433.1"/>
    </source>
</evidence>
<evidence type="ECO:0000313" key="5">
    <source>
        <dbReference type="Proteomes" id="UP000057043"/>
    </source>
</evidence>
<name>A0A101IFX5_9EURY</name>
<organism evidence="3 4">
    <name type="scientific">Methanothrix harundinacea</name>
    <dbReference type="NCBI Taxonomy" id="301375"/>
    <lineage>
        <taxon>Archaea</taxon>
        <taxon>Methanobacteriati</taxon>
        <taxon>Methanobacteriota</taxon>
        <taxon>Stenosarchaea group</taxon>
        <taxon>Methanomicrobia</taxon>
        <taxon>Methanotrichales</taxon>
        <taxon>Methanotrichaceae</taxon>
        <taxon>Methanothrix</taxon>
    </lineage>
</organism>
<dbReference type="EMBL" id="LGHB01000051">
    <property type="protein sequence ID" value="KUK94433.1"/>
    <property type="molecule type" value="Genomic_DNA"/>
</dbReference>
<reference evidence="4 5" key="2">
    <citation type="journal article" date="2015" name="MBio">
        <title>Genome-Resolved Metagenomic Analysis Reveals Roles for Candidate Phyla and Other Microbial Community Members in Biogeochemical Transformations in Oil Reservoirs.</title>
        <authorList>
            <person name="Hu P."/>
            <person name="Tom L."/>
            <person name="Singh A."/>
            <person name="Thomas B.C."/>
            <person name="Baker B.J."/>
            <person name="Piceno Y.M."/>
            <person name="Andersen G.L."/>
            <person name="Banfield J.F."/>
        </authorList>
    </citation>
    <scope>NUCLEOTIDE SEQUENCE [LARGE SCALE GENOMIC DNA]</scope>
    <source>
        <strain evidence="2">57_489</strain>
    </source>
</reference>
<dbReference type="AlphaFoldDB" id="A0A101IFX5"/>
<dbReference type="Proteomes" id="UP000053961">
    <property type="component" value="Unassembled WGS sequence"/>
</dbReference>
<evidence type="ECO:0000256" key="1">
    <source>
        <dbReference type="SAM" id="Phobius"/>
    </source>
</evidence>
<feature type="transmembrane region" description="Helical" evidence="1">
    <location>
        <begin position="57"/>
        <end position="81"/>
    </location>
</feature>
<dbReference type="PATRIC" id="fig|301375.6.peg.13"/>
<keyword evidence="1" id="KW-1133">Transmembrane helix</keyword>